<dbReference type="InterPro" id="IPR015943">
    <property type="entry name" value="WD40/YVTN_repeat-like_dom_sf"/>
</dbReference>
<protein>
    <recommendedName>
        <fullName evidence="4">ASTRA-associated protein 1</fullName>
    </recommendedName>
</protein>
<evidence type="ECO:0000256" key="1">
    <source>
        <dbReference type="SAM" id="MobiDB-lite"/>
    </source>
</evidence>
<dbReference type="Proteomes" id="UP000325902">
    <property type="component" value="Unassembled WGS sequence"/>
</dbReference>
<dbReference type="AlphaFoldDB" id="A0A5N5DF99"/>
<dbReference type="EMBL" id="VCHE01000025">
    <property type="protein sequence ID" value="KAB2576327.1"/>
    <property type="molecule type" value="Genomic_DNA"/>
</dbReference>
<organism evidence="2 3">
    <name type="scientific">Lasiodiplodia theobromae</name>
    <dbReference type="NCBI Taxonomy" id="45133"/>
    <lineage>
        <taxon>Eukaryota</taxon>
        <taxon>Fungi</taxon>
        <taxon>Dikarya</taxon>
        <taxon>Ascomycota</taxon>
        <taxon>Pezizomycotina</taxon>
        <taxon>Dothideomycetes</taxon>
        <taxon>Dothideomycetes incertae sedis</taxon>
        <taxon>Botryosphaeriales</taxon>
        <taxon>Botryosphaeriaceae</taxon>
        <taxon>Lasiodiplodia</taxon>
    </lineage>
</organism>
<accession>A0A5N5DF99</accession>
<name>A0A5N5DF99_9PEZI</name>
<gene>
    <name evidence="2" type="ORF">DBV05_g5106</name>
</gene>
<evidence type="ECO:0000313" key="2">
    <source>
        <dbReference type="EMBL" id="KAB2576327.1"/>
    </source>
</evidence>
<proteinExistence type="predicted"/>
<evidence type="ECO:0000313" key="3">
    <source>
        <dbReference type="Proteomes" id="UP000325902"/>
    </source>
</evidence>
<dbReference type="Gene3D" id="2.130.10.10">
    <property type="entry name" value="YVTN repeat-like/Quinoprotein amine dehydrogenase"/>
    <property type="match status" value="1"/>
</dbReference>
<comment type="caution">
    <text evidence="2">The sequence shown here is derived from an EMBL/GenBank/DDBJ whole genome shotgun (WGS) entry which is preliminary data.</text>
</comment>
<evidence type="ECO:0008006" key="4">
    <source>
        <dbReference type="Google" id="ProtNLM"/>
    </source>
</evidence>
<feature type="region of interest" description="Disordered" evidence="1">
    <location>
        <begin position="1"/>
        <end position="29"/>
    </location>
</feature>
<keyword evidence="3" id="KW-1185">Reference proteome</keyword>
<dbReference type="SUPFAM" id="SSF69322">
    <property type="entry name" value="Tricorn protease domain 2"/>
    <property type="match status" value="1"/>
</dbReference>
<reference evidence="2 3" key="1">
    <citation type="journal article" date="2019" name="Sci. Rep.">
        <title>A multi-omics analysis of the grapevine pathogen Lasiodiplodia theobromae reveals that temperature affects the expression of virulence- and pathogenicity-related genes.</title>
        <authorList>
            <person name="Felix C."/>
            <person name="Meneses R."/>
            <person name="Goncalves M.F.M."/>
            <person name="Tilleman L."/>
            <person name="Duarte A.S."/>
            <person name="Jorrin-Novo J.V."/>
            <person name="Van de Peer Y."/>
            <person name="Deforce D."/>
            <person name="Van Nieuwerburgh F."/>
            <person name="Esteves A.C."/>
            <person name="Alves A."/>
        </authorList>
    </citation>
    <scope>NUCLEOTIDE SEQUENCE [LARGE SCALE GENOMIC DNA]</scope>
    <source>
        <strain evidence="2 3">LA-SOL3</strain>
    </source>
</reference>
<sequence length="432" mass="46515">MSTLSEPEQDFGRDSVPASWADGHPSTWNSDTSSFTLSKACITGSISPAEDLLAILVPGAIVIASLNTATISQTIELEGAENATPNYHLEWQPGRQYALLFSTPELTKLYHINRNTLAVVISHSFDNRAVPSLTSTAFNSSGTRLVLQHKPNPSAESHLEVWTTTDTAPTLHATLGTAYTSTNTASTSWHPTAPLLAFSTLSSTTPSTSSAPTPEEAASPLHIWDLTAPNPRPLSPPPQHHRHLQPWRHAFSPCGTYIALSAGTHGLVWHVQSGALLADVRVAPAWWARCVPAWQPVVDTDTAAPRVAFGGAGGAVTVVRLRARGGKEEVEAVAEQERQGQGGGTMEALAGEVGGVEWVDGGSGLVFDTGRDGGVEVWHRELNAKWTMVEQLSAGEQQEKRKKGVVARWCEGRRMVVVLDREVGVVRFWRMP</sequence>